<dbReference type="InterPro" id="IPR003661">
    <property type="entry name" value="HisK_dim/P_dom"/>
</dbReference>
<feature type="region of interest" description="Disordered" evidence="11">
    <location>
        <begin position="460"/>
        <end position="482"/>
    </location>
</feature>
<dbReference type="GO" id="GO:0005886">
    <property type="term" value="C:plasma membrane"/>
    <property type="evidence" value="ECO:0007669"/>
    <property type="project" value="TreeGrafter"/>
</dbReference>
<evidence type="ECO:0000256" key="2">
    <source>
        <dbReference type="ARBA" id="ARBA00004370"/>
    </source>
</evidence>
<dbReference type="CDD" id="cd06225">
    <property type="entry name" value="HAMP"/>
    <property type="match status" value="1"/>
</dbReference>
<feature type="domain" description="HAMP" evidence="14">
    <location>
        <begin position="183"/>
        <end position="236"/>
    </location>
</feature>
<dbReference type="SMART" id="SM00304">
    <property type="entry name" value="HAMP"/>
    <property type="match status" value="1"/>
</dbReference>
<gene>
    <name evidence="15" type="ORF">C5L14_09375</name>
</gene>
<dbReference type="OrthoDB" id="9815202at2"/>
<comment type="caution">
    <text evidence="15">The sequence shown here is derived from an EMBL/GenBank/DDBJ whole genome shotgun (WGS) entry which is preliminary data.</text>
</comment>
<evidence type="ECO:0000256" key="10">
    <source>
        <dbReference type="ARBA" id="ARBA00023136"/>
    </source>
</evidence>
<dbReference type="Gene3D" id="3.30.565.10">
    <property type="entry name" value="Histidine kinase-like ATPase, C-terminal domain"/>
    <property type="match status" value="1"/>
</dbReference>
<dbReference type="InterPro" id="IPR050428">
    <property type="entry name" value="TCS_sensor_his_kinase"/>
</dbReference>
<dbReference type="Pfam" id="PF00672">
    <property type="entry name" value="HAMP"/>
    <property type="match status" value="1"/>
</dbReference>
<dbReference type="SUPFAM" id="SSF47384">
    <property type="entry name" value="Homodimeric domain of signal transducing histidine kinase"/>
    <property type="match status" value="1"/>
</dbReference>
<organism evidence="15 16">
    <name type="scientific">Labrys okinawensis</name>
    <dbReference type="NCBI Taxonomy" id="346911"/>
    <lineage>
        <taxon>Bacteria</taxon>
        <taxon>Pseudomonadati</taxon>
        <taxon>Pseudomonadota</taxon>
        <taxon>Alphaproteobacteria</taxon>
        <taxon>Hyphomicrobiales</taxon>
        <taxon>Xanthobacteraceae</taxon>
        <taxon>Labrys</taxon>
    </lineage>
</organism>
<evidence type="ECO:0000256" key="7">
    <source>
        <dbReference type="ARBA" id="ARBA00022777"/>
    </source>
</evidence>
<keyword evidence="7 15" id="KW-0418">Kinase</keyword>
<reference evidence="15 16" key="1">
    <citation type="submission" date="2018-02" db="EMBL/GenBank/DDBJ databases">
        <title>Whole genome sequencing of endophytic bacterium.</title>
        <authorList>
            <person name="Eedara R."/>
            <person name="Podile A.R."/>
        </authorList>
    </citation>
    <scope>NUCLEOTIDE SEQUENCE [LARGE SCALE GENOMIC DNA]</scope>
    <source>
        <strain evidence="15 16">RP1T</strain>
    </source>
</reference>
<dbReference type="InterPro" id="IPR004358">
    <property type="entry name" value="Sig_transdc_His_kin-like_C"/>
</dbReference>
<dbReference type="Pfam" id="PF00512">
    <property type="entry name" value="HisKA"/>
    <property type="match status" value="1"/>
</dbReference>
<feature type="domain" description="Histidine kinase" evidence="13">
    <location>
        <begin position="244"/>
        <end position="462"/>
    </location>
</feature>
<evidence type="ECO:0000256" key="11">
    <source>
        <dbReference type="SAM" id="MobiDB-lite"/>
    </source>
</evidence>
<dbReference type="SUPFAM" id="SSF158472">
    <property type="entry name" value="HAMP domain-like"/>
    <property type="match status" value="1"/>
</dbReference>
<dbReference type="Gene3D" id="1.10.287.130">
    <property type="match status" value="1"/>
</dbReference>
<dbReference type="PROSITE" id="PS50885">
    <property type="entry name" value="HAMP"/>
    <property type="match status" value="1"/>
</dbReference>
<dbReference type="CDD" id="cd00075">
    <property type="entry name" value="HATPase"/>
    <property type="match status" value="1"/>
</dbReference>
<dbReference type="InterPro" id="IPR003660">
    <property type="entry name" value="HAMP_dom"/>
</dbReference>
<feature type="compositionally biased region" description="Basic residues" evidence="11">
    <location>
        <begin position="472"/>
        <end position="482"/>
    </location>
</feature>
<dbReference type="SMART" id="SM00388">
    <property type="entry name" value="HisKA"/>
    <property type="match status" value="1"/>
</dbReference>
<dbReference type="InterPro" id="IPR036097">
    <property type="entry name" value="HisK_dim/P_sf"/>
</dbReference>
<keyword evidence="4" id="KW-0597">Phosphoprotein</keyword>
<dbReference type="RefSeq" id="WP_105861979.1">
    <property type="nucleotide sequence ID" value="NZ_PUEJ01000003.1"/>
</dbReference>
<keyword evidence="16" id="KW-1185">Reference proteome</keyword>
<evidence type="ECO:0000256" key="9">
    <source>
        <dbReference type="ARBA" id="ARBA00023012"/>
    </source>
</evidence>
<evidence type="ECO:0000313" key="16">
    <source>
        <dbReference type="Proteomes" id="UP000237682"/>
    </source>
</evidence>
<dbReference type="InterPro" id="IPR005467">
    <property type="entry name" value="His_kinase_dom"/>
</dbReference>
<evidence type="ECO:0000256" key="5">
    <source>
        <dbReference type="ARBA" id="ARBA00022679"/>
    </source>
</evidence>
<keyword evidence="9" id="KW-0902">Two-component regulatory system</keyword>
<keyword evidence="10 12" id="KW-0472">Membrane</keyword>
<accession>A0A2S9QG35</accession>
<evidence type="ECO:0000256" key="12">
    <source>
        <dbReference type="SAM" id="Phobius"/>
    </source>
</evidence>
<evidence type="ECO:0000256" key="8">
    <source>
        <dbReference type="ARBA" id="ARBA00022989"/>
    </source>
</evidence>
<dbReference type="AlphaFoldDB" id="A0A2S9QG35"/>
<feature type="transmembrane region" description="Helical" evidence="12">
    <location>
        <begin position="12"/>
        <end position="36"/>
    </location>
</feature>
<comment type="catalytic activity">
    <reaction evidence="1">
        <text>ATP + protein L-histidine = ADP + protein N-phospho-L-histidine.</text>
        <dbReference type="EC" id="2.7.13.3"/>
    </reaction>
</comment>
<keyword evidence="8 12" id="KW-1133">Transmembrane helix</keyword>
<dbReference type="PANTHER" id="PTHR45436">
    <property type="entry name" value="SENSOR HISTIDINE KINASE YKOH"/>
    <property type="match status" value="1"/>
</dbReference>
<dbReference type="InterPro" id="IPR003594">
    <property type="entry name" value="HATPase_dom"/>
</dbReference>
<dbReference type="Proteomes" id="UP000237682">
    <property type="component" value="Unassembled WGS sequence"/>
</dbReference>
<proteinExistence type="predicted"/>
<dbReference type="PROSITE" id="PS50109">
    <property type="entry name" value="HIS_KIN"/>
    <property type="match status" value="1"/>
</dbReference>
<dbReference type="GO" id="GO:0000155">
    <property type="term" value="F:phosphorelay sensor kinase activity"/>
    <property type="evidence" value="ECO:0007669"/>
    <property type="project" value="InterPro"/>
</dbReference>
<sequence>MTGLRKLIRTTAFKLMAAYLLVFTLFAASLLGYFFWNAQRLLGSQISNSINAEINSLSDEYAQGGVMLLASTIEARTRRPGSLLYLLTTPQGEALVGNVSELPDGVLDKPGLSNIPYRRDDGGKAGPRTALVRVFALQDGYKLLVGLDLDEQSRVRAIMFNAALWSVGLIMLLGVAGGWFVARRVLHRLDDINATSRSIMDGDLGRRLKVAGTDDEFDRLASTTNAMLDRIQELMAGLKEVSDNIAHDLKTPLTRLRNHAEEALRTAKDEDAYRAALDRTIEESEGLIGTFNALLMIARAEGGRIDGALSEFDVAEAVHAVAELYEPVAEESGARIVVAAKSPLLLRGNRELVSQALANLIDNALKYSPKEEGGPAGDVTIAAEKREGRVILSVADHGAGIPQADRQRVLERFVRLESSRTRPGSGLGLALVSAMVKLHGGTIRLEDNQPGLRVVLELPDRPTEEPTPSKLALRRPGLRVRS</sequence>
<evidence type="ECO:0000256" key="6">
    <source>
        <dbReference type="ARBA" id="ARBA00022692"/>
    </source>
</evidence>
<evidence type="ECO:0000259" key="13">
    <source>
        <dbReference type="PROSITE" id="PS50109"/>
    </source>
</evidence>
<evidence type="ECO:0000256" key="4">
    <source>
        <dbReference type="ARBA" id="ARBA00022553"/>
    </source>
</evidence>
<protein>
    <recommendedName>
        <fullName evidence="3">histidine kinase</fullName>
        <ecNumber evidence="3">2.7.13.3</ecNumber>
    </recommendedName>
</protein>
<dbReference type="EMBL" id="PUEJ01000003">
    <property type="protein sequence ID" value="PRH88318.1"/>
    <property type="molecule type" value="Genomic_DNA"/>
</dbReference>
<dbReference type="PRINTS" id="PR00344">
    <property type="entry name" value="BCTRLSENSOR"/>
</dbReference>
<comment type="subcellular location">
    <subcellularLocation>
        <location evidence="2">Membrane</location>
    </subcellularLocation>
</comment>
<dbReference type="SUPFAM" id="SSF55874">
    <property type="entry name" value="ATPase domain of HSP90 chaperone/DNA topoisomerase II/histidine kinase"/>
    <property type="match status" value="1"/>
</dbReference>
<name>A0A2S9QG35_9HYPH</name>
<dbReference type="Gene3D" id="6.10.340.10">
    <property type="match status" value="1"/>
</dbReference>
<dbReference type="EC" id="2.7.13.3" evidence="3"/>
<evidence type="ECO:0000259" key="14">
    <source>
        <dbReference type="PROSITE" id="PS50885"/>
    </source>
</evidence>
<dbReference type="CDD" id="cd00082">
    <property type="entry name" value="HisKA"/>
    <property type="match status" value="1"/>
</dbReference>
<dbReference type="Pfam" id="PF02518">
    <property type="entry name" value="HATPase_c"/>
    <property type="match status" value="1"/>
</dbReference>
<dbReference type="SMART" id="SM00387">
    <property type="entry name" value="HATPase_c"/>
    <property type="match status" value="1"/>
</dbReference>
<evidence type="ECO:0000256" key="1">
    <source>
        <dbReference type="ARBA" id="ARBA00000085"/>
    </source>
</evidence>
<keyword evidence="5" id="KW-0808">Transferase</keyword>
<dbReference type="InterPro" id="IPR036890">
    <property type="entry name" value="HATPase_C_sf"/>
</dbReference>
<evidence type="ECO:0000256" key="3">
    <source>
        <dbReference type="ARBA" id="ARBA00012438"/>
    </source>
</evidence>
<feature type="transmembrane region" description="Helical" evidence="12">
    <location>
        <begin position="162"/>
        <end position="182"/>
    </location>
</feature>
<dbReference type="PANTHER" id="PTHR45436:SF8">
    <property type="entry name" value="HISTIDINE KINASE"/>
    <property type="match status" value="1"/>
</dbReference>
<keyword evidence="6 12" id="KW-0812">Transmembrane</keyword>
<evidence type="ECO:0000313" key="15">
    <source>
        <dbReference type="EMBL" id="PRH88318.1"/>
    </source>
</evidence>